<keyword evidence="2 7" id="KW-0812">Transmembrane</keyword>
<evidence type="ECO:0000256" key="2">
    <source>
        <dbReference type="ARBA" id="ARBA00022692"/>
    </source>
</evidence>
<gene>
    <name evidence="9" type="ORF">FSARC_13550</name>
</gene>
<dbReference type="EMBL" id="JABEXW010001016">
    <property type="protein sequence ID" value="KAF4949244.1"/>
    <property type="molecule type" value="Genomic_DNA"/>
</dbReference>
<dbReference type="GO" id="GO:0016020">
    <property type="term" value="C:membrane"/>
    <property type="evidence" value="ECO:0007669"/>
    <property type="project" value="UniProtKB-SubCell"/>
</dbReference>
<keyword evidence="4 7" id="KW-0472">Membrane</keyword>
<dbReference type="OrthoDB" id="444631at2759"/>
<evidence type="ECO:0000313" key="10">
    <source>
        <dbReference type="Proteomes" id="UP000622797"/>
    </source>
</evidence>
<evidence type="ECO:0000256" key="4">
    <source>
        <dbReference type="ARBA" id="ARBA00023136"/>
    </source>
</evidence>
<sequence>MRNPEAKDILISEIIVIIATVLVAARLNLRLRVQKRKLLLSDIVMVAAWISAVITAAFTPAFAVLDAFDPKVHTSLEGYSGGQTNLVLILKMLFACGFPFYTTLYLCKAALLAVYMQVFPDFMVKRRRFLWATIWFVGISYIITIVILFVICLPINRSWDLNPARTCPRWSYVVTFHVGWGLSFLGDLLVFILPWLIVPALHVKRTLRLGIYFTFLLGSVNMAVSLVRFVMIWKAGADSSISLSTIILWSALDVNIGLVVACLPSLRPYFGSRSKSEEPSRESRSGESSGKRSGVGPIPMNYHYKQRDEEASPSSSDGRNVRDPSVDGPGWVQFLASGQTASVVEGFKASRPVH</sequence>
<dbReference type="PANTHER" id="PTHR33048">
    <property type="entry name" value="PTH11-LIKE INTEGRAL MEMBRANE PROTEIN (AFU_ORTHOLOGUE AFUA_5G11245)"/>
    <property type="match status" value="1"/>
</dbReference>
<feature type="transmembrane region" description="Helical" evidence="7">
    <location>
        <begin position="85"/>
        <end position="107"/>
    </location>
</feature>
<evidence type="ECO:0000256" key="6">
    <source>
        <dbReference type="SAM" id="MobiDB-lite"/>
    </source>
</evidence>
<evidence type="ECO:0000313" key="9">
    <source>
        <dbReference type="EMBL" id="KAF4949244.1"/>
    </source>
</evidence>
<name>A0A8H4T108_9HYPO</name>
<reference evidence="9" key="2">
    <citation type="submission" date="2020-05" db="EMBL/GenBank/DDBJ databases">
        <authorList>
            <person name="Kim H.-S."/>
            <person name="Proctor R.H."/>
            <person name="Brown D.W."/>
        </authorList>
    </citation>
    <scope>NUCLEOTIDE SEQUENCE</scope>
    <source>
        <strain evidence="9">NRRL 20472</strain>
    </source>
</reference>
<keyword evidence="10" id="KW-1185">Reference proteome</keyword>
<dbReference type="InterPro" id="IPR052337">
    <property type="entry name" value="SAT4-like"/>
</dbReference>
<accession>A0A8H4T108</accession>
<feature type="transmembrane region" description="Helical" evidence="7">
    <location>
        <begin position="39"/>
        <end position="65"/>
    </location>
</feature>
<evidence type="ECO:0000256" key="7">
    <source>
        <dbReference type="SAM" id="Phobius"/>
    </source>
</evidence>
<feature type="transmembrane region" description="Helical" evidence="7">
    <location>
        <begin position="245"/>
        <end position="266"/>
    </location>
</feature>
<evidence type="ECO:0000256" key="1">
    <source>
        <dbReference type="ARBA" id="ARBA00004141"/>
    </source>
</evidence>
<evidence type="ECO:0000256" key="3">
    <source>
        <dbReference type="ARBA" id="ARBA00022989"/>
    </source>
</evidence>
<feature type="region of interest" description="Disordered" evidence="6">
    <location>
        <begin position="271"/>
        <end position="332"/>
    </location>
</feature>
<keyword evidence="3 7" id="KW-1133">Transmembrane helix</keyword>
<feature type="transmembrane region" description="Helical" evidence="7">
    <location>
        <begin position="128"/>
        <end position="156"/>
    </location>
</feature>
<feature type="transmembrane region" description="Helical" evidence="7">
    <location>
        <begin position="209"/>
        <end position="233"/>
    </location>
</feature>
<evidence type="ECO:0000259" key="8">
    <source>
        <dbReference type="Pfam" id="PF20684"/>
    </source>
</evidence>
<comment type="similarity">
    <text evidence="5">Belongs to the SAT4 family.</text>
</comment>
<dbReference type="InterPro" id="IPR049326">
    <property type="entry name" value="Rhodopsin_dom_fungi"/>
</dbReference>
<comment type="subcellular location">
    <subcellularLocation>
        <location evidence="1">Membrane</location>
        <topology evidence="1">Multi-pass membrane protein</topology>
    </subcellularLocation>
</comment>
<feature type="domain" description="Rhodopsin" evidence="8">
    <location>
        <begin position="26"/>
        <end position="270"/>
    </location>
</feature>
<proteinExistence type="inferred from homology"/>
<feature type="transmembrane region" description="Helical" evidence="7">
    <location>
        <begin position="6"/>
        <end position="27"/>
    </location>
</feature>
<evidence type="ECO:0000256" key="5">
    <source>
        <dbReference type="ARBA" id="ARBA00038359"/>
    </source>
</evidence>
<dbReference type="PANTHER" id="PTHR33048:SF92">
    <property type="entry name" value="INTEGRAL MEMBRANE PROTEIN"/>
    <property type="match status" value="1"/>
</dbReference>
<dbReference type="Pfam" id="PF20684">
    <property type="entry name" value="Fung_rhodopsin"/>
    <property type="match status" value="1"/>
</dbReference>
<dbReference type="Proteomes" id="UP000622797">
    <property type="component" value="Unassembled WGS sequence"/>
</dbReference>
<reference evidence="9" key="1">
    <citation type="journal article" date="2020" name="BMC Genomics">
        <title>Correction to: Identification and distribution of gene clusters required for synthesis of sphingolipid metabolism inhibitors in diverse species of the filamentous fungus Fusarium.</title>
        <authorList>
            <person name="Kim H.S."/>
            <person name="Lohmar J.M."/>
            <person name="Busman M."/>
            <person name="Brown D.W."/>
            <person name="Naumann T.A."/>
            <person name="Divon H.H."/>
            <person name="Lysoe E."/>
            <person name="Uhlig S."/>
            <person name="Proctor R.H."/>
        </authorList>
    </citation>
    <scope>NUCLEOTIDE SEQUENCE</scope>
    <source>
        <strain evidence="9">NRRL 20472</strain>
    </source>
</reference>
<comment type="caution">
    <text evidence="9">The sequence shown here is derived from an EMBL/GenBank/DDBJ whole genome shotgun (WGS) entry which is preliminary data.</text>
</comment>
<dbReference type="AlphaFoldDB" id="A0A8H4T108"/>
<feature type="transmembrane region" description="Helical" evidence="7">
    <location>
        <begin position="176"/>
        <end position="197"/>
    </location>
</feature>
<protein>
    <recommendedName>
        <fullName evidence="8">Rhodopsin domain-containing protein</fullName>
    </recommendedName>
</protein>
<feature type="compositionally biased region" description="Basic and acidic residues" evidence="6">
    <location>
        <begin position="274"/>
        <end position="285"/>
    </location>
</feature>
<organism evidence="9 10">
    <name type="scientific">Fusarium sarcochroum</name>
    <dbReference type="NCBI Taxonomy" id="1208366"/>
    <lineage>
        <taxon>Eukaryota</taxon>
        <taxon>Fungi</taxon>
        <taxon>Dikarya</taxon>
        <taxon>Ascomycota</taxon>
        <taxon>Pezizomycotina</taxon>
        <taxon>Sordariomycetes</taxon>
        <taxon>Hypocreomycetidae</taxon>
        <taxon>Hypocreales</taxon>
        <taxon>Nectriaceae</taxon>
        <taxon>Fusarium</taxon>
        <taxon>Fusarium lateritium species complex</taxon>
    </lineage>
</organism>